<gene>
    <name evidence="2" type="primary">ubiG_4</name>
    <name evidence="2" type="ORF">EC9_43550</name>
</gene>
<feature type="compositionally biased region" description="Polar residues" evidence="1">
    <location>
        <begin position="323"/>
        <end position="342"/>
    </location>
</feature>
<dbReference type="InterPro" id="IPR029063">
    <property type="entry name" value="SAM-dependent_MTases_sf"/>
</dbReference>
<dbReference type="GO" id="GO:0032259">
    <property type="term" value="P:methylation"/>
    <property type="evidence" value="ECO:0007669"/>
    <property type="project" value="UniProtKB-KW"/>
</dbReference>
<proteinExistence type="predicted"/>
<dbReference type="EC" id="2.1.1.222" evidence="2"/>
<keyword evidence="2" id="KW-0830">Ubiquinone</keyword>
<feature type="region of interest" description="Disordered" evidence="1">
    <location>
        <begin position="318"/>
        <end position="342"/>
    </location>
</feature>
<keyword evidence="2" id="KW-0489">Methyltransferase</keyword>
<dbReference type="GO" id="GO:0102208">
    <property type="term" value="F:2-polyprenyl-6-hydroxyphenol methylase activity"/>
    <property type="evidence" value="ECO:0007669"/>
    <property type="project" value="UniProtKB-EC"/>
</dbReference>
<dbReference type="Gene3D" id="3.40.50.150">
    <property type="entry name" value="Vaccinia Virus protein VP39"/>
    <property type="match status" value="1"/>
</dbReference>
<dbReference type="RefSeq" id="WP_145348025.1">
    <property type="nucleotide sequence ID" value="NZ_CP036261.1"/>
</dbReference>
<keyword evidence="3" id="KW-1185">Reference proteome</keyword>
<dbReference type="AlphaFoldDB" id="A0A517M5K8"/>
<dbReference type="PANTHER" id="PTHR43861">
    <property type="entry name" value="TRANS-ACONITATE 2-METHYLTRANSFERASE-RELATED"/>
    <property type="match status" value="1"/>
</dbReference>
<dbReference type="CDD" id="cd02440">
    <property type="entry name" value="AdoMet_MTases"/>
    <property type="match status" value="1"/>
</dbReference>
<protein>
    <submittedName>
        <fullName evidence="2">Ubiquinone biosynthesis O-methyltransferase</fullName>
        <ecNumber evidence="2">2.1.1.222</ecNumber>
    </submittedName>
</protein>
<reference evidence="2 3" key="1">
    <citation type="submission" date="2019-02" db="EMBL/GenBank/DDBJ databases">
        <title>Deep-cultivation of Planctomycetes and their phenomic and genomic characterization uncovers novel biology.</title>
        <authorList>
            <person name="Wiegand S."/>
            <person name="Jogler M."/>
            <person name="Boedeker C."/>
            <person name="Pinto D."/>
            <person name="Vollmers J."/>
            <person name="Rivas-Marin E."/>
            <person name="Kohn T."/>
            <person name="Peeters S.H."/>
            <person name="Heuer A."/>
            <person name="Rast P."/>
            <person name="Oberbeckmann S."/>
            <person name="Bunk B."/>
            <person name="Jeske O."/>
            <person name="Meyerdierks A."/>
            <person name="Storesund J.E."/>
            <person name="Kallscheuer N."/>
            <person name="Luecker S."/>
            <person name="Lage O.M."/>
            <person name="Pohl T."/>
            <person name="Merkel B.J."/>
            <person name="Hornburger P."/>
            <person name="Mueller R.-W."/>
            <person name="Bruemmer F."/>
            <person name="Labrenz M."/>
            <person name="Spormann A.M."/>
            <person name="Op den Camp H."/>
            <person name="Overmann J."/>
            <person name="Amann R."/>
            <person name="Jetten M.S.M."/>
            <person name="Mascher T."/>
            <person name="Medema M.H."/>
            <person name="Devos D.P."/>
            <person name="Kaster A.-K."/>
            <person name="Ovreas L."/>
            <person name="Rohde M."/>
            <person name="Galperin M.Y."/>
            <person name="Jogler C."/>
        </authorList>
    </citation>
    <scope>NUCLEOTIDE SEQUENCE [LARGE SCALE GENOMIC DNA]</scope>
    <source>
        <strain evidence="2 3">EC9</strain>
    </source>
</reference>
<dbReference type="Proteomes" id="UP000319557">
    <property type="component" value="Chromosome"/>
</dbReference>
<keyword evidence="2" id="KW-0808">Transferase</keyword>
<dbReference type="KEGG" id="ruv:EC9_43550"/>
<dbReference type="SUPFAM" id="SSF53335">
    <property type="entry name" value="S-adenosyl-L-methionine-dependent methyltransferases"/>
    <property type="match status" value="1"/>
</dbReference>
<dbReference type="EMBL" id="CP036261">
    <property type="protein sequence ID" value="QDS90149.1"/>
    <property type="molecule type" value="Genomic_DNA"/>
</dbReference>
<accession>A0A517M5K8</accession>
<sequence length="342" mass="38133">MVLGKTAGQAACRVCSSAGLELISTRDRRRQALETVVCTSCGLVQHAQIPTSEELAEFYSSQYRIDYNGEATPSNRRVYREWRRGRERFDALRPFIEPGDQVFEVGSGIGCNLRQFENFGCSVSGIEPGEGFCQYSRQQLGVNVRCAFLEDLADEARQDQSLVLLVHVLEHLPDPIDALRQIRQLMRPDGHLFVEVPDFGRPHAAPNRLFHYGHIYNFTEISLRNVAHKAGFRTQPVSLKSRHLPNLAMVLTPEPDAEKVPVVNGYRLAVDAYRRYSPLEYHLRPAKLRTAIGKAIGHFDEFLFASSQVARLRADRPALGTASPGNNPSPQSAMPSAVCTSG</sequence>
<evidence type="ECO:0000256" key="1">
    <source>
        <dbReference type="SAM" id="MobiDB-lite"/>
    </source>
</evidence>
<organism evidence="2 3">
    <name type="scientific">Rosistilla ulvae</name>
    <dbReference type="NCBI Taxonomy" id="1930277"/>
    <lineage>
        <taxon>Bacteria</taxon>
        <taxon>Pseudomonadati</taxon>
        <taxon>Planctomycetota</taxon>
        <taxon>Planctomycetia</taxon>
        <taxon>Pirellulales</taxon>
        <taxon>Pirellulaceae</taxon>
        <taxon>Rosistilla</taxon>
    </lineage>
</organism>
<dbReference type="Pfam" id="PF13489">
    <property type="entry name" value="Methyltransf_23"/>
    <property type="match status" value="1"/>
</dbReference>
<evidence type="ECO:0000313" key="2">
    <source>
        <dbReference type="EMBL" id="QDS90149.1"/>
    </source>
</evidence>
<name>A0A517M5K8_9BACT</name>
<evidence type="ECO:0000313" key="3">
    <source>
        <dbReference type="Proteomes" id="UP000319557"/>
    </source>
</evidence>
<dbReference type="OrthoDB" id="2577067at2"/>